<evidence type="ECO:0000259" key="3">
    <source>
        <dbReference type="PROSITE" id="PS52053"/>
    </source>
</evidence>
<dbReference type="STRING" id="187868.SAMN05192589_11350"/>
<gene>
    <name evidence="4" type="ORF">SAMN05192589_11350</name>
</gene>
<dbReference type="GO" id="GO:0004842">
    <property type="term" value="F:ubiquitin-protein transferase activity"/>
    <property type="evidence" value="ECO:0007669"/>
    <property type="project" value="UniProtKB-UniRule"/>
</dbReference>
<keyword evidence="5" id="KW-1185">Reference proteome</keyword>
<sequence length="593" mass="64885">MSGIERIGTVRPREPSPEASTAADRQVRPRRSSPAHPGSPLAARNPLPGSAAEAAAHLRAPRANLHRHLPDLNTVPRQPPDLPDLNAALPQPLDLPDLNAVPPQPLELPDLNASLPQPLELPDLNVALPQQPFDLNNTPPPSPSPDMQPQTAGAEEESGQGDGEIDPNPLTLPFANHAALGIHGTPHSSQVFALLDKLNAHPELAPQVLRVSADLLVELGTLPELIEGLEARAMDTTLHPVTAGAIRQLMGILSDFENDDVESDDEGEDNEQEELERDLKRQTMPLGWEVAQWLGQDHPDAAALSAFDDEPQAPAFGRLLARLRDVGRKGAEGTSSTAAAQRGEQVAAVVHAVAGDPDLRAQVYLIAQTALGSCQDNVLEGFSKALLAVRNHQMVANIRSGQVNAKQFKRWAGQQFRLSLLESEVTRFIHRQLQRPDLGAWQARQLTREPLQTLMHAKQALRDRLDLPEGTVTSVEALQSSVLRRKNLDDLVRAVEQQANDPAAFGEFRMNHPTWREGMKALHPHEFAQFTSARDNDPFFDEDLPRGLEAEVEYAIRSRAVEAKWLHAENRLLRHLGHIGMSIPSVKAEPDVA</sequence>
<dbReference type="Pfam" id="PF14496">
    <property type="entry name" value="NEL"/>
    <property type="match status" value="1"/>
</dbReference>
<dbReference type="GO" id="GO:0005576">
    <property type="term" value="C:extracellular region"/>
    <property type="evidence" value="ECO:0007669"/>
    <property type="project" value="UniProtKB-UniRule"/>
</dbReference>
<keyword evidence="1" id="KW-0832">Ubl conjugation</keyword>
<evidence type="ECO:0000256" key="1">
    <source>
        <dbReference type="PROSITE-ProRule" id="PRU01398"/>
    </source>
</evidence>
<feature type="region of interest" description="Disordered" evidence="2">
    <location>
        <begin position="1"/>
        <end position="117"/>
    </location>
</feature>
<feature type="region of interest" description="Disordered" evidence="2">
    <location>
        <begin position="129"/>
        <end position="172"/>
    </location>
</feature>
<feature type="compositionally biased region" description="Acidic residues" evidence="2">
    <location>
        <begin position="154"/>
        <end position="165"/>
    </location>
</feature>
<feature type="active site" description="Glycyl thioester intermediate" evidence="1">
    <location>
        <position position="374"/>
    </location>
</feature>
<dbReference type="OrthoDB" id="8807733at2"/>
<keyword evidence="1" id="KW-0833">Ubl conjugation pathway</keyword>
<keyword evidence="4" id="KW-0436">Ligase</keyword>
<dbReference type="Gene3D" id="1.20.1270.130">
    <property type="entry name" value="Shigella T3SS effector IpaH domain"/>
    <property type="match status" value="1"/>
</dbReference>
<feature type="compositionally biased region" description="Low complexity" evidence="2">
    <location>
        <begin position="51"/>
        <end position="63"/>
    </location>
</feature>
<dbReference type="EMBL" id="FMZC01000013">
    <property type="protein sequence ID" value="SDE17771.1"/>
    <property type="molecule type" value="Genomic_DNA"/>
</dbReference>
<reference evidence="4 5" key="1">
    <citation type="submission" date="2016-10" db="EMBL/GenBank/DDBJ databases">
        <authorList>
            <person name="de Groot N.N."/>
        </authorList>
    </citation>
    <scope>NUCLEOTIDE SEQUENCE [LARGE SCALE GENOMIC DNA]</scope>
    <source>
        <strain evidence="4 5">DSM 16619</strain>
    </source>
</reference>
<feature type="compositionally biased region" description="Low complexity" evidence="2">
    <location>
        <begin position="83"/>
        <end position="99"/>
    </location>
</feature>
<organism evidence="4 5">
    <name type="scientific">Paracidovorax valerianellae</name>
    <dbReference type="NCBI Taxonomy" id="187868"/>
    <lineage>
        <taxon>Bacteria</taxon>
        <taxon>Pseudomonadati</taxon>
        <taxon>Pseudomonadota</taxon>
        <taxon>Betaproteobacteria</taxon>
        <taxon>Burkholderiales</taxon>
        <taxon>Comamonadaceae</taxon>
        <taxon>Paracidovorax</taxon>
    </lineage>
</organism>
<keyword evidence="1" id="KW-1035">Host cytoplasm</keyword>
<dbReference type="GO" id="GO:0016567">
    <property type="term" value="P:protein ubiquitination"/>
    <property type="evidence" value="ECO:0007669"/>
    <property type="project" value="InterPro"/>
</dbReference>
<feature type="region of interest" description="Disordered" evidence="2">
    <location>
        <begin position="258"/>
        <end position="280"/>
    </location>
</feature>
<comment type="PTM">
    <text evidence="1">Ubiquitinated in the presence of host E1 ubiquitin-activating enzyme, E2 ubiquitin-conjugating enzyme and ubiquitin.</text>
</comment>
<keyword evidence="1" id="KW-0964">Secreted</keyword>
<evidence type="ECO:0000313" key="4">
    <source>
        <dbReference type="EMBL" id="SDE17771.1"/>
    </source>
</evidence>
<comment type="similarity">
    <text evidence="1">Belongs to the LRR-containing bacterial E3 ligase family.</text>
</comment>
<evidence type="ECO:0000313" key="5">
    <source>
        <dbReference type="Proteomes" id="UP000198781"/>
    </source>
</evidence>
<proteinExistence type="inferred from homology"/>
<feature type="domain" description="NEL" evidence="3">
    <location>
        <begin position="285"/>
        <end position="593"/>
    </location>
</feature>
<dbReference type="Proteomes" id="UP000198781">
    <property type="component" value="Unassembled WGS sequence"/>
</dbReference>
<dbReference type="PROSITE" id="PS52053">
    <property type="entry name" value="NEL"/>
    <property type="match status" value="1"/>
</dbReference>
<name>A0A1G7ASK6_9BURK</name>
<dbReference type="AlphaFoldDB" id="A0A1G7ASK6"/>
<accession>A0A1G7ASK6</accession>
<protein>
    <submittedName>
        <fullName evidence="4">C-terminal novel E3 ligase, LRR-interacting</fullName>
    </submittedName>
</protein>
<evidence type="ECO:0000256" key="2">
    <source>
        <dbReference type="SAM" id="MobiDB-lite"/>
    </source>
</evidence>
<feature type="compositionally biased region" description="Acidic residues" evidence="2">
    <location>
        <begin position="258"/>
        <end position="276"/>
    </location>
</feature>
<dbReference type="GO" id="GO:0016874">
    <property type="term" value="F:ligase activity"/>
    <property type="evidence" value="ECO:0007669"/>
    <property type="project" value="UniProtKB-KW"/>
</dbReference>
<dbReference type="InterPro" id="IPR029487">
    <property type="entry name" value="NEL_dom"/>
</dbReference>
<keyword evidence="1" id="KW-0808">Transferase</keyword>
<dbReference type="Gene3D" id="1.20.58.360">
    <property type="entry name" value="Shigella T3SS effector IpaH defines"/>
    <property type="match status" value="1"/>
</dbReference>